<protein>
    <submittedName>
        <fullName evidence="1">Uncharacterized protein</fullName>
    </submittedName>
</protein>
<keyword evidence="2" id="KW-1185">Reference proteome</keyword>
<reference evidence="1" key="1">
    <citation type="submission" date="2020-03" db="EMBL/GenBank/DDBJ databases">
        <title>Genome of Pelagibius litoralis DSM 21314T.</title>
        <authorList>
            <person name="Wang G."/>
        </authorList>
    </citation>
    <scope>NUCLEOTIDE SEQUENCE</scope>
    <source>
        <strain evidence="1">DSM 21314</strain>
    </source>
</reference>
<dbReference type="Proteomes" id="UP000761264">
    <property type="component" value="Unassembled WGS sequence"/>
</dbReference>
<organism evidence="1 2">
    <name type="scientific">Pelagibius litoralis</name>
    <dbReference type="NCBI Taxonomy" id="374515"/>
    <lineage>
        <taxon>Bacteria</taxon>
        <taxon>Pseudomonadati</taxon>
        <taxon>Pseudomonadota</taxon>
        <taxon>Alphaproteobacteria</taxon>
        <taxon>Rhodospirillales</taxon>
        <taxon>Rhodovibrionaceae</taxon>
        <taxon>Pelagibius</taxon>
    </lineage>
</organism>
<name>A0A967EY26_9PROT</name>
<gene>
    <name evidence="1" type="ORF">HBA54_13040</name>
</gene>
<sequence>MRRLLFSAARRIAQDPEVQAKAVDAYERGVKPRLSAAREELRELTGEVNPLEDPGGFARRLKDRVREVNRRK</sequence>
<evidence type="ECO:0000313" key="2">
    <source>
        <dbReference type="Proteomes" id="UP000761264"/>
    </source>
</evidence>
<dbReference type="AlphaFoldDB" id="A0A967EY26"/>
<proteinExistence type="predicted"/>
<dbReference type="RefSeq" id="WP_167225212.1">
    <property type="nucleotide sequence ID" value="NZ_JAAQPH010000009.1"/>
</dbReference>
<evidence type="ECO:0000313" key="1">
    <source>
        <dbReference type="EMBL" id="NIA69520.1"/>
    </source>
</evidence>
<accession>A0A967EY26</accession>
<dbReference type="EMBL" id="JAAQPH010000009">
    <property type="protein sequence ID" value="NIA69520.1"/>
    <property type="molecule type" value="Genomic_DNA"/>
</dbReference>
<comment type="caution">
    <text evidence="1">The sequence shown here is derived from an EMBL/GenBank/DDBJ whole genome shotgun (WGS) entry which is preliminary data.</text>
</comment>